<feature type="domain" description="Major facilitator superfamily (MFS) profile" evidence="7">
    <location>
        <begin position="19"/>
        <end position="409"/>
    </location>
</feature>
<feature type="transmembrane region" description="Helical" evidence="6">
    <location>
        <begin position="227"/>
        <end position="254"/>
    </location>
</feature>
<feature type="transmembrane region" description="Helical" evidence="6">
    <location>
        <begin position="318"/>
        <end position="339"/>
    </location>
</feature>
<dbReference type="Pfam" id="PF07690">
    <property type="entry name" value="MFS_1"/>
    <property type="match status" value="1"/>
</dbReference>
<dbReference type="InterPro" id="IPR001958">
    <property type="entry name" value="Tet-R_TetA/multi-R_MdtG-like"/>
</dbReference>
<dbReference type="InterPro" id="IPR036259">
    <property type="entry name" value="MFS_trans_sf"/>
</dbReference>
<feature type="transmembrane region" description="Helical" evidence="6">
    <location>
        <begin position="53"/>
        <end position="73"/>
    </location>
</feature>
<evidence type="ECO:0000256" key="4">
    <source>
        <dbReference type="ARBA" id="ARBA00022989"/>
    </source>
</evidence>
<dbReference type="GO" id="GO:0016020">
    <property type="term" value="C:membrane"/>
    <property type="evidence" value="ECO:0007669"/>
    <property type="project" value="UniProtKB-SubCell"/>
</dbReference>
<feature type="transmembrane region" description="Helical" evidence="6">
    <location>
        <begin position="146"/>
        <end position="167"/>
    </location>
</feature>
<organism evidence="8">
    <name type="scientific">marine sediment metagenome</name>
    <dbReference type="NCBI Taxonomy" id="412755"/>
    <lineage>
        <taxon>unclassified sequences</taxon>
        <taxon>metagenomes</taxon>
        <taxon>ecological metagenomes</taxon>
    </lineage>
</organism>
<evidence type="ECO:0000256" key="1">
    <source>
        <dbReference type="ARBA" id="ARBA00004141"/>
    </source>
</evidence>
<proteinExistence type="predicted"/>
<feature type="transmembrane region" description="Helical" evidence="6">
    <location>
        <begin position="85"/>
        <end position="102"/>
    </location>
</feature>
<evidence type="ECO:0000256" key="3">
    <source>
        <dbReference type="ARBA" id="ARBA00022692"/>
    </source>
</evidence>
<dbReference type="EMBL" id="LAZR01000608">
    <property type="protein sequence ID" value="KKN62912.1"/>
    <property type="molecule type" value="Genomic_DNA"/>
</dbReference>
<feature type="transmembrane region" description="Helical" evidence="6">
    <location>
        <begin position="384"/>
        <end position="402"/>
    </location>
</feature>
<comment type="caution">
    <text evidence="8">The sequence shown here is derived from an EMBL/GenBank/DDBJ whole genome shotgun (WGS) entry which is preliminary data.</text>
</comment>
<dbReference type="PANTHER" id="PTHR23504:SF15">
    <property type="entry name" value="MAJOR FACILITATOR SUPERFAMILY (MFS) PROFILE DOMAIN-CONTAINING PROTEIN"/>
    <property type="match status" value="1"/>
</dbReference>
<feature type="transmembrane region" description="Helical" evidence="6">
    <location>
        <begin position="293"/>
        <end position="312"/>
    </location>
</feature>
<reference evidence="8" key="1">
    <citation type="journal article" date="2015" name="Nature">
        <title>Complex archaea that bridge the gap between prokaryotes and eukaryotes.</title>
        <authorList>
            <person name="Spang A."/>
            <person name="Saw J.H."/>
            <person name="Jorgensen S.L."/>
            <person name="Zaremba-Niedzwiedzka K."/>
            <person name="Martijn J."/>
            <person name="Lind A.E."/>
            <person name="van Eijk R."/>
            <person name="Schleper C."/>
            <person name="Guy L."/>
            <person name="Ettema T.J."/>
        </authorList>
    </citation>
    <scope>NUCLEOTIDE SEQUENCE</scope>
</reference>
<evidence type="ECO:0000256" key="5">
    <source>
        <dbReference type="ARBA" id="ARBA00023136"/>
    </source>
</evidence>
<dbReference type="PROSITE" id="PS50850">
    <property type="entry name" value="MFS"/>
    <property type="match status" value="1"/>
</dbReference>
<gene>
    <name evidence="8" type="ORF">LCGC14_0507240</name>
</gene>
<dbReference type="Gene3D" id="1.20.1250.20">
    <property type="entry name" value="MFS general substrate transporter like domains"/>
    <property type="match status" value="1"/>
</dbReference>
<feature type="transmembrane region" description="Helical" evidence="6">
    <location>
        <begin position="108"/>
        <end position="125"/>
    </location>
</feature>
<dbReference type="CDD" id="cd17330">
    <property type="entry name" value="MFS_SLC46_TetA_like"/>
    <property type="match status" value="1"/>
</dbReference>
<accession>A0A0F9SKM9</accession>
<dbReference type="AlphaFoldDB" id="A0A0F9SKM9"/>
<dbReference type="GO" id="GO:0022857">
    <property type="term" value="F:transmembrane transporter activity"/>
    <property type="evidence" value="ECO:0007669"/>
    <property type="project" value="InterPro"/>
</dbReference>
<feature type="transmembrane region" description="Helical" evidence="6">
    <location>
        <begin position="21"/>
        <end position="41"/>
    </location>
</feature>
<dbReference type="InterPro" id="IPR011701">
    <property type="entry name" value="MFS"/>
</dbReference>
<feature type="transmembrane region" description="Helical" evidence="6">
    <location>
        <begin position="260"/>
        <end position="281"/>
    </location>
</feature>
<evidence type="ECO:0000256" key="2">
    <source>
        <dbReference type="ARBA" id="ARBA00022448"/>
    </source>
</evidence>
<keyword evidence="2" id="KW-0813">Transport</keyword>
<keyword evidence="4 6" id="KW-1133">Transmembrane helix</keyword>
<name>A0A0F9SKM9_9ZZZZ</name>
<feature type="transmembrane region" description="Helical" evidence="6">
    <location>
        <begin position="360"/>
        <end position="378"/>
    </location>
</feature>
<dbReference type="PANTHER" id="PTHR23504">
    <property type="entry name" value="MAJOR FACILITATOR SUPERFAMILY DOMAIN-CONTAINING PROTEIN 10"/>
    <property type="match status" value="1"/>
</dbReference>
<keyword evidence="3 6" id="KW-0812">Transmembrane</keyword>
<sequence length="423" mass="47332">MEKKYNQSPKSTKKKKYPELTNLWIGLFVDILGFYIIIPFLPSLVEYYNTTPFVIGALVATNAVFSLFSAPIWGKLSDKWGRKPMLLIAESGTCTAFLILAFSNSLWLLFVARIVDGIFGGNFPITKAIITDRVPPRDRGLQMTNVGVVFTFAGLIAPALGGFLYVTKIFGPTYPFALLGIVAASFSFITILITYFFITESWPKSEREKVQKEIKIKIKLRKNKDALYLLTQYGLHSFSFMLYIITFVFFISLILGLDVVGVAILLTISGISRAIVRFTLFKPTLKKLGEKNMTILGLAILVVAFFLTGIFGNFYPEIWVFIVLIVFVSYGVSCSRGILISKTTQSVSPKEMGKINGYTTTLDSLAQVIGPLLGTFILQYYDPMLFGIVTGIAAFVALMMTFKKITPFMQKAQFKQIVRKEQN</sequence>
<feature type="transmembrane region" description="Helical" evidence="6">
    <location>
        <begin position="173"/>
        <end position="198"/>
    </location>
</feature>
<dbReference type="InterPro" id="IPR020846">
    <property type="entry name" value="MFS_dom"/>
</dbReference>
<dbReference type="SUPFAM" id="SSF103473">
    <property type="entry name" value="MFS general substrate transporter"/>
    <property type="match status" value="1"/>
</dbReference>
<dbReference type="PRINTS" id="PR01035">
    <property type="entry name" value="TCRTETA"/>
</dbReference>
<evidence type="ECO:0000259" key="7">
    <source>
        <dbReference type="PROSITE" id="PS50850"/>
    </source>
</evidence>
<evidence type="ECO:0000313" key="8">
    <source>
        <dbReference type="EMBL" id="KKN62912.1"/>
    </source>
</evidence>
<comment type="subcellular location">
    <subcellularLocation>
        <location evidence="1">Membrane</location>
        <topology evidence="1">Multi-pass membrane protein</topology>
    </subcellularLocation>
</comment>
<keyword evidence="5 6" id="KW-0472">Membrane</keyword>
<evidence type="ECO:0000256" key="6">
    <source>
        <dbReference type="SAM" id="Phobius"/>
    </source>
</evidence>
<protein>
    <recommendedName>
        <fullName evidence="7">Major facilitator superfamily (MFS) profile domain-containing protein</fullName>
    </recommendedName>
</protein>